<dbReference type="RefSeq" id="WP_406832225.1">
    <property type="nucleotide sequence ID" value="NZ_CP157483.1"/>
</dbReference>
<dbReference type="PANTHER" id="PTHR44170:SF6">
    <property type="entry name" value="CONTACTIN"/>
    <property type="match status" value="1"/>
</dbReference>
<evidence type="ECO:0000256" key="4">
    <source>
        <dbReference type="SAM" id="Phobius"/>
    </source>
</evidence>
<dbReference type="EMBL" id="CP157483">
    <property type="protein sequence ID" value="XBO44741.1"/>
    <property type="molecule type" value="Genomic_DNA"/>
</dbReference>
<dbReference type="InterPro" id="IPR011050">
    <property type="entry name" value="Pectin_lyase_fold/virulence"/>
</dbReference>
<reference evidence="7" key="1">
    <citation type="submission" date="2024-05" db="EMBL/GenBank/DDBJ databases">
        <authorList>
            <person name="Kim S."/>
            <person name="Heo J."/>
            <person name="Choi H."/>
            <person name="Choi Y."/>
            <person name="Kwon S.-W."/>
            <person name="Kim Y."/>
        </authorList>
    </citation>
    <scope>NUCLEOTIDE SEQUENCE</scope>
    <source>
        <strain evidence="7">KACC 23699</strain>
    </source>
</reference>
<evidence type="ECO:0000259" key="6">
    <source>
        <dbReference type="PROSITE" id="PS50835"/>
    </source>
</evidence>
<name>A0AAU7JWX3_9MICO</name>
<gene>
    <name evidence="7" type="ORF">ABEG17_05195</name>
</gene>
<keyword evidence="1" id="KW-0677">Repeat</keyword>
<evidence type="ECO:0000256" key="3">
    <source>
        <dbReference type="SAM" id="MobiDB-lite"/>
    </source>
</evidence>
<dbReference type="InterPro" id="IPR036179">
    <property type="entry name" value="Ig-like_dom_sf"/>
</dbReference>
<feature type="domain" description="Ig-like" evidence="6">
    <location>
        <begin position="698"/>
        <end position="784"/>
    </location>
</feature>
<dbReference type="InterPro" id="IPR015919">
    <property type="entry name" value="Cadherin-like_sf"/>
</dbReference>
<keyword evidence="2" id="KW-1015">Disulfide bond</keyword>
<feature type="signal peptide" evidence="5">
    <location>
        <begin position="1"/>
        <end position="49"/>
    </location>
</feature>
<dbReference type="SUPFAM" id="SSF48726">
    <property type="entry name" value="Immunoglobulin"/>
    <property type="match status" value="1"/>
</dbReference>
<dbReference type="GO" id="GO:0005509">
    <property type="term" value="F:calcium ion binding"/>
    <property type="evidence" value="ECO:0007669"/>
    <property type="project" value="InterPro"/>
</dbReference>
<dbReference type="InterPro" id="IPR013783">
    <property type="entry name" value="Ig-like_fold"/>
</dbReference>
<dbReference type="InterPro" id="IPR013098">
    <property type="entry name" value="Ig_I-set"/>
</dbReference>
<dbReference type="Gene3D" id="2.60.40.10">
    <property type="entry name" value="Immunoglobulins"/>
    <property type="match status" value="11"/>
</dbReference>
<dbReference type="PROSITE" id="PS50835">
    <property type="entry name" value="IG_LIKE"/>
    <property type="match status" value="1"/>
</dbReference>
<feature type="transmembrane region" description="Helical" evidence="4">
    <location>
        <begin position="1597"/>
        <end position="1615"/>
    </location>
</feature>
<dbReference type="SUPFAM" id="SSF51126">
    <property type="entry name" value="Pectin lyase-like"/>
    <property type="match status" value="1"/>
</dbReference>
<dbReference type="GO" id="GO:0098609">
    <property type="term" value="P:cell-cell adhesion"/>
    <property type="evidence" value="ECO:0007669"/>
    <property type="project" value="TreeGrafter"/>
</dbReference>
<keyword evidence="4" id="KW-0812">Transmembrane</keyword>
<keyword evidence="4" id="KW-1133">Transmembrane helix</keyword>
<protein>
    <submittedName>
        <fullName evidence="7">Ig domain-containing protein</fullName>
    </submittedName>
</protein>
<dbReference type="PANTHER" id="PTHR44170">
    <property type="entry name" value="PROTEIN SIDEKICK"/>
    <property type="match status" value="1"/>
</dbReference>
<dbReference type="InterPro" id="IPR006626">
    <property type="entry name" value="PbH1"/>
</dbReference>
<dbReference type="Pfam" id="PF07679">
    <property type="entry name" value="I-set"/>
    <property type="match status" value="1"/>
</dbReference>
<proteinExistence type="predicted"/>
<dbReference type="SMART" id="SM00710">
    <property type="entry name" value="PbH1"/>
    <property type="match status" value="6"/>
</dbReference>
<organism evidence="7">
    <name type="scientific">Pedococcus sp. KACC 23699</name>
    <dbReference type="NCBI Taxonomy" id="3149228"/>
    <lineage>
        <taxon>Bacteria</taxon>
        <taxon>Bacillati</taxon>
        <taxon>Actinomycetota</taxon>
        <taxon>Actinomycetes</taxon>
        <taxon>Micrococcales</taxon>
        <taxon>Intrasporangiaceae</taxon>
        <taxon>Pedococcus</taxon>
    </lineage>
</organism>
<accession>A0AAU7JWX3</accession>
<keyword evidence="4" id="KW-0472">Membrane</keyword>
<dbReference type="SUPFAM" id="SSF49313">
    <property type="entry name" value="Cadherin-like"/>
    <property type="match status" value="9"/>
</dbReference>
<evidence type="ECO:0000256" key="2">
    <source>
        <dbReference type="ARBA" id="ARBA00023157"/>
    </source>
</evidence>
<feature type="compositionally biased region" description="Pro residues" evidence="3">
    <location>
        <begin position="1529"/>
        <end position="1553"/>
    </location>
</feature>
<evidence type="ECO:0000256" key="1">
    <source>
        <dbReference type="ARBA" id="ARBA00022737"/>
    </source>
</evidence>
<evidence type="ECO:0000313" key="7">
    <source>
        <dbReference type="EMBL" id="XBO44741.1"/>
    </source>
</evidence>
<evidence type="ECO:0000256" key="5">
    <source>
        <dbReference type="SAM" id="SignalP"/>
    </source>
</evidence>
<dbReference type="GO" id="GO:0005975">
    <property type="term" value="P:carbohydrate metabolic process"/>
    <property type="evidence" value="ECO:0007669"/>
    <property type="project" value="UniProtKB-ARBA"/>
</dbReference>
<dbReference type="Pfam" id="PF05345">
    <property type="entry name" value="He_PIG"/>
    <property type="match status" value="7"/>
</dbReference>
<dbReference type="InterPro" id="IPR007110">
    <property type="entry name" value="Ig-like_dom"/>
</dbReference>
<feature type="region of interest" description="Disordered" evidence="3">
    <location>
        <begin position="1522"/>
        <end position="1583"/>
    </location>
</feature>
<keyword evidence="5" id="KW-0732">Signal</keyword>
<feature type="compositionally biased region" description="Low complexity" evidence="3">
    <location>
        <begin position="1554"/>
        <end position="1579"/>
    </location>
</feature>
<dbReference type="GO" id="GO:0016020">
    <property type="term" value="C:membrane"/>
    <property type="evidence" value="ECO:0007669"/>
    <property type="project" value="UniProtKB-SubCell"/>
</dbReference>
<feature type="chain" id="PRO_5043918954" evidence="5">
    <location>
        <begin position="50"/>
        <end position="1622"/>
    </location>
</feature>
<sequence>MNTARRMPSGRRLDRRAGRSRLGIGLRVALALSLASLGALALPGSPAQAAGTVLDVTTTADNAAGIGACSDPTITAVPTTLSLREATCLADNIGGTVTINVPAGNYSLCACDGLYLGRTPGQDVSIIGAGSASTVIDGLEGAPSILTVDRDGVGNIAATVRGITFTHANGGDPSGGSGITVARQWTQGSDSLSVSSSAFVDNYGGGISMHGGRLAVADSVFTGNQVTYGGSAIFYELSYAVVSPAEAVTVTGSVFSGNFAYGNRPSASFPGGTLVIRGDGATPAATVDDNTFTGNTVELTNGAVGHGAAINQQGGGVLTASRNTFTGNRALYAYQQWGAGSAISSDGTAVLRHNRISGNNGQSYSPTDYSVAVRTTGTLDAADNWWGCNTGPNSPGCDTLGGTGAVTGTAAYLQLAASASPAQVVGPNAASTITASMTTDSLGAPVSGAALSAFEGVPVTFADPPGDATVTTSPGAHTAALSSGVANIDFHSNTTAGRFNTTASLDNATATAPIEVDTAPVITSPNSARFVIGRAASHTVTTTGYPAVALSESGTLPAGLTFTDNGDGTATISGTPTGTGSYPVNLTANNGYAPNATQTLTLSVGQPPAFTSAGTARFSIGAPGSFTVTTSGVPTVSTITKSGTLPAGVTFTDNGNGTATIAGTPTGTGSTYPVTLTATNGVSPNATQSLTIQVDQAPSVTANPNDQTVQPGTSVSFSAAANGVPTPSVQWQRSTDGGASFANIVGATSTTYTFTAGPGDDGNQYRAVFTNVAGTATSTAATLRVGTAPAFTSADHTSFVVGQAGSFALTTSGLPTATLSRTAAQFPAWLTLTDNGDGSGSLRGTPPAGSGGTYTFTLKAANGFSPSASQTFTLFVDASPVITSADHTTFTAGAAGTFAVRTTAGFPTTTTITKSGALPSGVTFTDNGDGTASLTGTPGAGTGGSYPLTIRATATGGQAAPATQSFTVTVDEAPAITSADHATFSTGTPGSFTVSTAPAHPASTTVRLAGTLPSGVTFTPSGTGGVISGTPNVGSGGTYTLTLTADNGVGAGATQTFTLTVNEPARITSADHATFATGVADSFTVTTVGGQPSATTLTEAGTLPAGVSFVDNGDGTATLAGTATTSGRFPLTITASNGVLPDSTQSFTLTVTEPPTITSADHTTFAAGSAGSFTVTTTPGTPSATTLAVSGRDLPAGVRFTDHGDGTATLAGTPAADTGGTYRLIITASNGTGVSSTQGFELTVTQAPKVSSTDHTTFTVGTAGTFTVTTTAGHPTTTTLTESGTLPTGVTFTDHGDGTATLAGTPAGGTGGSYPLTITATNTAGSTNQAFTLQVTDAPNITSTDHTTFAAGSAGTFTVTTTPGTPTATTLAVSGDQLPSGVTFTDHGDGTATLGGTPAAGTGGTYALTITATNGADLSSTQNFTLTVAEAPVVTSGDRANFTVGSAGSFTVTTSGGYPSAQLSLSGALPFGVTFTDHSDGTGTLAGTPAAGTEGSYRFVVTASNGDGSTTTQQVTLDVAAAGTIGGSTPPPVTQPPVTQPPVTQPPATPPPATGTAAGTGTTPAPGTGTTPPAAAPPARTDRGVLAMTGSALDPRWATAAALAAVLAGLVLTAASKRRRAS</sequence>